<evidence type="ECO:0000313" key="2">
    <source>
        <dbReference type="EMBL" id="MDR7152042.1"/>
    </source>
</evidence>
<sequence length="226" mass="25653">MKPETLKELLAGNFICQFAFPEAYEDLTSLGESDRVDAWLASLDRRLARLGEDGAFYVAPLQVHRNEDVSKVRADLIRFRDSHGLLTQMLNLVRLAKEGFRGVPGEFVQLAEIVLRVNEDSTLVAQLRELRIPGADSRWSNHDLLRRMLEKLKADGYLIVSNEASEIYQITGKIDHLHQVLQYLVENVPELSEAPLEELGEGEESQQQATEQSDLLRNIGQEAERE</sequence>
<evidence type="ECO:0008006" key="4">
    <source>
        <dbReference type="Google" id="ProtNLM"/>
    </source>
</evidence>
<reference evidence="2 3" key="1">
    <citation type="submission" date="2023-07" db="EMBL/GenBank/DDBJ databases">
        <title>Sorghum-associated microbial communities from plants grown in Nebraska, USA.</title>
        <authorList>
            <person name="Schachtman D."/>
        </authorList>
    </citation>
    <scope>NUCLEOTIDE SEQUENCE [LARGE SCALE GENOMIC DNA]</scope>
    <source>
        <strain evidence="2 3">4249</strain>
    </source>
</reference>
<dbReference type="RefSeq" id="WP_310320393.1">
    <property type="nucleotide sequence ID" value="NZ_JAVDWU010000009.1"/>
</dbReference>
<protein>
    <recommendedName>
        <fullName evidence="4">DUF4194 domain-containing protein</fullName>
    </recommendedName>
</protein>
<dbReference type="Proteomes" id="UP001265700">
    <property type="component" value="Unassembled WGS sequence"/>
</dbReference>
<organism evidence="2 3">
    <name type="scientific">Hydrogenophaga palleronii</name>
    <dbReference type="NCBI Taxonomy" id="65655"/>
    <lineage>
        <taxon>Bacteria</taxon>
        <taxon>Pseudomonadati</taxon>
        <taxon>Pseudomonadota</taxon>
        <taxon>Betaproteobacteria</taxon>
        <taxon>Burkholderiales</taxon>
        <taxon>Comamonadaceae</taxon>
        <taxon>Hydrogenophaga</taxon>
    </lineage>
</organism>
<feature type="region of interest" description="Disordered" evidence="1">
    <location>
        <begin position="194"/>
        <end position="226"/>
    </location>
</feature>
<evidence type="ECO:0000313" key="3">
    <source>
        <dbReference type="Proteomes" id="UP001265700"/>
    </source>
</evidence>
<dbReference type="EMBL" id="JAVDWU010000009">
    <property type="protein sequence ID" value="MDR7152042.1"/>
    <property type="molecule type" value="Genomic_DNA"/>
</dbReference>
<evidence type="ECO:0000256" key="1">
    <source>
        <dbReference type="SAM" id="MobiDB-lite"/>
    </source>
</evidence>
<proteinExistence type="predicted"/>
<name>A0ABU1WT07_9BURK</name>
<comment type="caution">
    <text evidence="2">The sequence shown here is derived from an EMBL/GenBank/DDBJ whole genome shotgun (WGS) entry which is preliminary data.</text>
</comment>
<feature type="compositionally biased region" description="Acidic residues" evidence="1">
    <location>
        <begin position="195"/>
        <end position="204"/>
    </location>
</feature>
<keyword evidence="3" id="KW-1185">Reference proteome</keyword>
<gene>
    <name evidence="2" type="ORF">J2W49_004018</name>
</gene>
<accession>A0ABU1WT07</accession>